<evidence type="ECO:0000256" key="6">
    <source>
        <dbReference type="ARBA" id="ARBA00022801"/>
    </source>
</evidence>
<evidence type="ECO:0000313" key="11">
    <source>
        <dbReference type="EMBL" id="OAV59492.1"/>
    </source>
</evidence>
<gene>
    <name evidence="11" type="ORF">A6F49_16780</name>
</gene>
<comment type="similarity">
    <text evidence="3">Belongs to the Nudix hydrolase family. NudC subfamily.</text>
</comment>
<evidence type="ECO:0000313" key="12">
    <source>
        <dbReference type="Proteomes" id="UP000078292"/>
    </source>
</evidence>
<name>A0A1B7LWR6_9MICC</name>
<keyword evidence="8" id="KW-0520">NAD</keyword>
<comment type="caution">
    <text evidence="11">The sequence shown here is derived from an EMBL/GenBank/DDBJ whole genome shotgun (WGS) entry which is preliminary data.</text>
</comment>
<evidence type="ECO:0000256" key="5">
    <source>
        <dbReference type="ARBA" id="ARBA00022723"/>
    </source>
</evidence>
<evidence type="ECO:0000256" key="7">
    <source>
        <dbReference type="ARBA" id="ARBA00022842"/>
    </source>
</evidence>
<dbReference type="GO" id="GO:0035529">
    <property type="term" value="F:NADH pyrophosphatase activity"/>
    <property type="evidence" value="ECO:0007669"/>
    <property type="project" value="TreeGrafter"/>
</dbReference>
<dbReference type="PANTHER" id="PTHR42904">
    <property type="entry name" value="NUDIX HYDROLASE, NUDC SUBFAMILY"/>
    <property type="match status" value="1"/>
</dbReference>
<feature type="domain" description="Nudix hydrolase" evidence="10">
    <location>
        <begin position="195"/>
        <end position="320"/>
    </location>
</feature>
<dbReference type="PROSITE" id="PS51462">
    <property type="entry name" value="NUDIX"/>
    <property type="match status" value="1"/>
</dbReference>
<accession>A0A1B7LWR6</accession>
<dbReference type="Proteomes" id="UP000078292">
    <property type="component" value="Unassembled WGS sequence"/>
</dbReference>
<dbReference type="RefSeq" id="WP_052504972.1">
    <property type="nucleotide sequence ID" value="NZ_LXEY01000022.1"/>
</dbReference>
<dbReference type="GO" id="GO:0005829">
    <property type="term" value="C:cytosol"/>
    <property type="evidence" value="ECO:0007669"/>
    <property type="project" value="TreeGrafter"/>
</dbReference>
<sequence>MPTKLESMDMLPALGRLPLARDDVDRGTELRDDETLLSELWERPNTRVLWLHGRTAPVFSGQIVLAAPDGDLPDDAVYLGRSAHHRSQHSQFVEPAAEHVEIILLVANSDTAAPTLQDPETGGVRVEHPDYVEWLGVFDIAAGLDDRDVGIFVSAVAIANWHKVNKHCPRCGAKTQYKSSGWVQVCPEDGSEHFPRTDPAVIMLITDPQDRAMLGNNKAWGDKRYSALAGFVEPGESLEAAVKREVYEESQVVVEGVKYMGSQPWPFPQSLMLGFIGHTSRPEDALADKEEIAEVRWFTRDELREEVENGRMFIPGASSIAHHLISHWYGGPLPQPRTLEN</sequence>
<dbReference type="GO" id="GO:0046872">
    <property type="term" value="F:metal ion binding"/>
    <property type="evidence" value="ECO:0007669"/>
    <property type="project" value="UniProtKB-KW"/>
</dbReference>
<protein>
    <recommendedName>
        <fullName evidence="4">NAD(+) diphosphatase</fullName>
        <ecNumber evidence="4">3.6.1.22</ecNumber>
    </recommendedName>
</protein>
<dbReference type="InterPro" id="IPR000086">
    <property type="entry name" value="NUDIX_hydrolase_dom"/>
</dbReference>
<dbReference type="Pfam" id="PF00293">
    <property type="entry name" value="NUDIX"/>
    <property type="match status" value="1"/>
</dbReference>
<organism evidence="11 12">
    <name type="scientific">Enteractinococcus helveticum</name>
    <dbReference type="NCBI Taxonomy" id="1837282"/>
    <lineage>
        <taxon>Bacteria</taxon>
        <taxon>Bacillati</taxon>
        <taxon>Actinomycetota</taxon>
        <taxon>Actinomycetes</taxon>
        <taxon>Micrococcales</taxon>
        <taxon>Micrococcaceae</taxon>
    </lineage>
</organism>
<dbReference type="GO" id="GO:0006742">
    <property type="term" value="P:NADP+ catabolic process"/>
    <property type="evidence" value="ECO:0007669"/>
    <property type="project" value="TreeGrafter"/>
</dbReference>
<comment type="cofactor">
    <cofactor evidence="1">
        <name>Mg(2+)</name>
        <dbReference type="ChEBI" id="CHEBI:18420"/>
    </cofactor>
</comment>
<reference evidence="11 12" key="1">
    <citation type="submission" date="2016-04" db="EMBL/GenBank/DDBJ databases">
        <title>First whole genome shotgun sequence of the bacterium Enteractinococcus sp. strain UASWS1574.</title>
        <authorList>
            <person name="Crovadore J."/>
            <person name="Chablais R."/>
            <person name="Lefort F."/>
        </authorList>
    </citation>
    <scope>NUCLEOTIDE SEQUENCE [LARGE SCALE GENOMIC DNA]</scope>
    <source>
        <strain evidence="11 12">UASWS1574</strain>
    </source>
</reference>
<dbReference type="InterPro" id="IPR015797">
    <property type="entry name" value="NUDIX_hydrolase-like_dom_sf"/>
</dbReference>
<dbReference type="Gene3D" id="3.90.79.10">
    <property type="entry name" value="Nucleoside Triphosphate Pyrophosphohydrolase"/>
    <property type="match status" value="1"/>
</dbReference>
<proteinExistence type="inferred from homology"/>
<dbReference type="STRING" id="1837282.A6F49_16780"/>
<keyword evidence="5" id="KW-0479">Metal-binding</keyword>
<evidence type="ECO:0000256" key="3">
    <source>
        <dbReference type="ARBA" id="ARBA00009595"/>
    </source>
</evidence>
<evidence type="ECO:0000259" key="10">
    <source>
        <dbReference type="PROSITE" id="PS51462"/>
    </source>
</evidence>
<dbReference type="Gene3D" id="3.90.79.20">
    <property type="match status" value="1"/>
</dbReference>
<evidence type="ECO:0000256" key="1">
    <source>
        <dbReference type="ARBA" id="ARBA00001946"/>
    </source>
</evidence>
<dbReference type="InterPro" id="IPR015376">
    <property type="entry name" value="Znr_NADH_PPase"/>
</dbReference>
<dbReference type="InterPro" id="IPR050241">
    <property type="entry name" value="NAD-cap_RNA_hydrolase_NudC"/>
</dbReference>
<dbReference type="SUPFAM" id="SSF55811">
    <property type="entry name" value="Nudix"/>
    <property type="match status" value="1"/>
</dbReference>
<keyword evidence="6" id="KW-0378">Hydrolase</keyword>
<dbReference type="InterPro" id="IPR049734">
    <property type="entry name" value="NudC-like_C"/>
</dbReference>
<dbReference type="CDD" id="cd03429">
    <property type="entry name" value="NUDIX_NADH_pyrophosphatase_Nudt13"/>
    <property type="match status" value="1"/>
</dbReference>
<evidence type="ECO:0000256" key="8">
    <source>
        <dbReference type="ARBA" id="ARBA00023027"/>
    </source>
</evidence>
<dbReference type="PANTHER" id="PTHR42904:SF6">
    <property type="entry name" value="NAD-CAPPED RNA HYDROLASE NUDT12"/>
    <property type="match status" value="1"/>
</dbReference>
<dbReference type="NCBIfam" id="NF001299">
    <property type="entry name" value="PRK00241.1"/>
    <property type="match status" value="1"/>
</dbReference>
<dbReference type="GO" id="GO:0019677">
    <property type="term" value="P:NAD+ catabolic process"/>
    <property type="evidence" value="ECO:0007669"/>
    <property type="project" value="TreeGrafter"/>
</dbReference>
<keyword evidence="12" id="KW-1185">Reference proteome</keyword>
<keyword evidence="7" id="KW-0460">Magnesium</keyword>
<comment type="cofactor">
    <cofactor evidence="2">
        <name>Zn(2+)</name>
        <dbReference type="ChEBI" id="CHEBI:29105"/>
    </cofactor>
</comment>
<dbReference type="Pfam" id="PF09297">
    <property type="entry name" value="Zn_ribbon_NUD"/>
    <property type="match status" value="1"/>
</dbReference>
<dbReference type="AlphaFoldDB" id="A0A1B7LWR6"/>
<evidence type="ECO:0000256" key="4">
    <source>
        <dbReference type="ARBA" id="ARBA00012381"/>
    </source>
</evidence>
<evidence type="ECO:0000256" key="9">
    <source>
        <dbReference type="ARBA" id="ARBA00023679"/>
    </source>
</evidence>
<dbReference type="EMBL" id="LXEY01000022">
    <property type="protein sequence ID" value="OAV59492.1"/>
    <property type="molecule type" value="Genomic_DNA"/>
</dbReference>
<dbReference type="EC" id="3.6.1.22" evidence="4"/>
<comment type="catalytic activity">
    <reaction evidence="9">
        <text>a 5'-end NAD(+)-phospho-ribonucleoside in mRNA + H2O = a 5'-end phospho-adenosine-phospho-ribonucleoside in mRNA + beta-nicotinamide D-ribonucleotide + 2 H(+)</text>
        <dbReference type="Rhea" id="RHEA:60876"/>
        <dbReference type="Rhea" id="RHEA-COMP:15698"/>
        <dbReference type="Rhea" id="RHEA-COMP:15719"/>
        <dbReference type="ChEBI" id="CHEBI:14649"/>
        <dbReference type="ChEBI" id="CHEBI:15377"/>
        <dbReference type="ChEBI" id="CHEBI:15378"/>
        <dbReference type="ChEBI" id="CHEBI:144029"/>
        <dbReference type="ChEBI" id="CHEBI:144051"/>
    </reaction>
    <physiologicalReaction direction="left-to-right" evidence="9">
        <dbReference type="Rhea" id="RHEA:60877"/>
    </physiologicalReaction>
</comment>
<evidence type="ECO:0000256" key="2">
    <source>
        <dbReference type="ARBA" id="ARBA00001947"/>
    </source>
</evidence>